<dbReference type="Gene3D" id="1.10.3720.10">
    <property type="entry name" value="MetI-like"/>
    <property type="match status" value="1"/>
</dbReference>
<feature type="transmembrane region" description="Helical" evidence="7">
    <location>
        <begin position="61"/>
        <end position="80"/>
    </location>
</feature>
<dbReference type="EMBL" id="PVTQ01000011">
    <property type="protein sequence ID" value="PRY86840.1"/>
    <property type="molecule type" value="Genomic_DNA"/>
</dbReference>
<feature type="transmembrane region" description="Helical" evidence="7">
    <location>
        <begin position="92"/>
        <end position="112"/>
    </location>
</feature>
<dbReference type="InterPro" id="IPR000515">
    <property type="entry name" value="MetI-like"/>
</dbReference>
<evidence type="ECO:0000313" key="9">
    <source>
        <dbReference type="EMBL" id="PRY86840.1"/>
    </source>
</evidence>
<dbReference type="PANTHER" id="PTHR30151">
    <property type="entry name" value="ALKANE SULFONATE ABC TRANSPORTER-RELATED, MEMBRANE SUBUNIT"/>
    <property type="match status" value="1"/>
</dbReference>
<protein>
    <submittedName>
        <fullName evidence="9">NitT/TauT family transport system permease protein</fullName>
    </submittedName>
</protein>
<dbReference type="CDD" id="cd06261">
    <property type="entry name" value="TM_PBP2"/>
    <property type="match status" value="1"/>
</dbReference>
<evidence type="ECO:0000256" key="7">
    <source>
        <dbReference type="RuleBase" id="RU363032"/>
    </source>
</evidence>
<dbReference type="GO" id="GO:0055085">
    <property type="term" value="P:transmembrane transport"/>
    <property type="evidence" value="ECO:0007669"/>
    <property type="project" value="InterPro"/>
</dbReference>
<dbReference type="RefSeq" id="WP_106266356.1">
    <property type="nucleotide sequence ID" value="NZ_PVTQ01000011.1"/>
</dbReference>
<evidence type="ECO:0000256" key="4">
    <source>
        <dbReference type="ARBA" id="ARBA00022692"/>
    </source>
</evidence>
<keyword evidence="3" id="KW-1003">Cell membrane</keyword>
<sequence>MEKTWVTFVSLAGLLALWYGAAVLTADPMVLPTPDAVWQVIMEQAASGKLWFHIGHTLRRVVLAFVLAMVVGGIIGVALGQSARLNQWLDPWVTVFLNIPALVIIVLCYLWIGLNETAAIIAVAMNKTAMVIVTVREGVRSMDRGVTEMTQVYRMSPWARLRHVVWPQLGPFVATATRNGLAVIWKIVLVVEFLGRSNGVGFQIHLYFQLFDTASVLAYAFSFTALMLLIEYLLVQPWEKRSSAWRHV</sequence>
<keyword evidence="4 7" id="KW-0812">Transmembrane</keyword>
<comment type="subcellular location">
    <subcellularLocation>
        <location evidence="1 7">Cell membrane</location>
        <topology evidence="1 7">Multi-pass membrane protein</topology>
    </subcellularLocation>
</comment>
<feature type="transmembrane region" description="Helical" evidence="7">
    <location>
        <begin position="216"/>
        <end position="235"/>
    </location>
</feature>
<evidence type="ECO:0000259" key="8">
    <source>
        <dbReference type="PROSITE" id="PS50928"/>
    </source>
</evidence>
<evidence type="ECO:0000256" key="1">
    <source>
        <dbReference type="ARBA" id="ARBA00004651"/>
    </source>
</evidence>
<organism evidence="9 10">
    <name type="scientific">Donghicola tyrosinivorans</name>
    <dbReference type="NCBI Taxonomy" id="1652492"/>
    <lineage>
        <taxon>Bacteria</taxon>
        <taxon>Pseudomonadati</taxon>
        <taxon>Pseudomonadota</taxon>
        <taxon>Alphaproteobacteria</taxon>
        <taxon>Rhodobacterales</taxon>
        <taxon>Roseobacteraceae</taxon>
        <taxon>Donghicola</taxon>
    </lineage>
</organism>
<dbReference type="GO" id="GO:0005886">
    <property type="term" value="C:plasma membrane"/>
    <property type="evidence" value="ECO:0007669"/>
    <property type="project" value="UniProtKB-SubCell"/>
</dbReference>
<dbReference type="PROSITE" id="PS50928">
    <property type="entry name" value="ABC_TM1"/>
    <property type="match status" value="1"/>
</dbReference>
<keyword evidence="10" id="KW-1185">Reference proteome</keyword>
<name>A0A2T0WJF6_9RHOB</name>
<keyword evidence="6 7" id="KW-0472">Membrane</keyword>
<evidence type="ECO:0000256" key="5">
    <source>
        <dbReference type="ARBA" id="ARBA00022989"/>
    </source>
</evidence>
<comment type="caution">
    <text evidence="9">The sequence shown here is derived from an EMBL/GenBank/DDBJ whole genome shotgun (WGS) entry which is preliminary data.</text>
</comment>
<dbReference type="PANTHER" id="PTHR30151:SF38">
    <property type="entry name" value="ALIPHATIC SULFONATES TRANSPORT PERMEASE PROTEIN SSUC-RELATED"/>
    <property type="match status" value="1"/>
</dbReference>
<comment type="similarity">
    <text evidence="7">Belongs to the binding-protein-dependent transport system permease family.</text>
</comment>
<reference evidence="9 10" key="1">
    <citation type="submission" date="2018-03" db="EMBL/GenBank/DDBJ databases">
        <title>Genomic Encyclopedia of Archaeal and Bacterial Type Strains, Phase II (KMG-II): from individual species to whole genera.</title>
        <authorList>
            <person name="Goeker M."/>
        </authorList>
    </citation>
    <scope>NUCLEOTIDE SEQUENCE [LARGE SCALE GENOMIC DNA]</scope>
    <source>
        <strain evidence="9 10">DSM 100212</strain>
    </source>
</reference>
<evidence type="ECO:0000256" key="2">
    <source>
        <dbReference type="ARBA" id="ARBA00022448"/>
    </source>
</evidence>
<feature type="transmembrane region" description="Helical" evidence="7">
    <location>
        <begin position="118"/>
        <end position="135"/>
    </location>
</feature>
<evidence type="ECO:0000256" key="3">
    <source>
        <dbReference type="ARBA" id="ARBA00022475"/>
    </source>
</evidence>
<feature type="domain" description="ABC transmembrane type-1" evidence="8">
    <location>
        <begin position="54"/>
        <end position="234"/>
    </location>
</feature>
<keyword evidence="2 7" id="KW-0813">Transport</keyword>
<evidence type="ECO:0000256" key="6">
    <source>
        <dbReference type="ARBA" id="ARBA00023136"/>
    </source>
</evidence>
<accession>A0A2T0WJF6</accession>
<dbReference type="Pfam" id="PF00528">
    <property type="entry name" value="BPD_transp_1"/>
    <property type="match status" value="1"/>
</dbReference>
<gene>
    <name evidence="9" type="ORF">CLV74_11172</name>
</gene>
<keyword evidence="5 7" id="KW-1133">Transmembrane helix</keyword>
<dbReference type="InterPro" id="IPR035906">
    <property type="entry name" value="MetI-like_sf"/>
</dbReference>
<proteinExistence type="inferred from homology"/>
<evidence type="ECO:0000313" key="10">
    <source>
        <dbReference type="Proteomes" id="UP000238392"/>
    </source>
</evidence>
<dbReference type="Proteomes" id="UP000238392">
    <property type="component" value="Unassembled WGS sequence"/>
</dbReference>
<dbReference type="AlphaFoldDB" id="A0A2T0WJF6"/>
<dbReference type="SUPFAM" id="SSF161098">
    <property type="entry name" value="MetI-like"/>
    <property type="match status" value="1"/>
</dbReference>
<dbReference type="OrthoDB" id="8443696at2"/>